<reference evidence="1 2" key="1">
    <citation type="journal article" date="2016" name="Sci. Rep.">
        <title>Metabolic traits of an uncultured archaeal lineage -MSBL1- from brine pools of the Red Sea.</title>
        <authorList>
            <person name="Mwirichia R."/>
            <person name="Alam I."/>
            <person name="Rashid M."/>
            <person name="Vinu M."/>
            <person name="Ba-Alawi W."/>
            <person name="Anthony Kamau A."/>
            <person name="Kamanda Ngugi D."/>
            <person name="Goker M."/>
            <person name="Klenk H.P."/>
            <person name="Bajic V."/>
            <person name="Stingl U."/>
        </authorList>
    </citation>
    <scope>NUCLEOTIDE SEQUENCE [LARGE SCALE GENOMIC DNA]</scope>
    <source>
        <strain evidence="1">SCGC-AAA259I07</strain>
    </source>
</reference>
<dbReference type="AlphaFoldDB" id="A0A133UN55"/>
<dbReference type="EMBL" id="LHXQ01000001">
    <property type="protein sequence ID" value="KXA95593.1"/>
    <property type="molecule type" value="Genomic_DNA"/>
</dbReference>
<evidence type="ECO:0000313" key="1">
    <source>
        <dbReference type="EMBL" id="KXA95593.1"/>
    </source>
</evidence>
<dbReference type="Proteomes" id="UP000070155">
    <property type="component" value="Unassembled WGS sequence"/>
</dbReference>
<gene>
    <name evidence="1" type="ORF">AKJ36_00175</name>
</gene>
<sequence length="63" mass="7314">MSQFLAECPVERCDFKKESHWKNTVRGGVILHIYITDGKGHGPKGSRPQKNFEIEIREVEKKM</sequence>
<comment type="caution">
    <text evidence="1">The sequence shown here is derived from an EMBL/GenBank/DDBJ whole genome shotgun (WGS) entry which is preliminary data.</text>
</comment>
<keyword evidence="2" id="KW-1185">Reference proteome</keyword>
<evidence type="ECO:0000313" key="2">
    <source>
        <dbReference type="Proteomes" id="UP000070155"/>
    </source>
</evidence>
<organism evidence="1 2">
    <name type="scientific">candidate division MSBL1 archaeon SCGC-AAA259I07</name>
    <dbReference type="NCBI Taxonomy" id="1698266"/>
    <lineage>
        <taxon>Archaea</taxon>
        <taxon>Methanobacteriati</taxon>
        <taxon>Methanobacteriota</taxon>
        <taxon>candidate division MSBL1</taxon>
    </lineage>
</organism>
<accession>A0A133UN55</accession>
<protein>
    <submittedName>
        <fullName evidence="1">Uncharacterized protein</fullName>
    </submittedName>
</protein>
<proteinExistence type="predicted"/>
<name>A0A133UN55_9EURY</name>